<dbReference type="GO" id="GO:0006654">
    <property type="term" value="P:phosphatidic acid biosynthetic process"/>
    <property type="evidence" value="ECO:0007669"/>
    <property type="project" value="TreeGrafter"/>
</dbReference>
<evidence type="ECO:0000259" key="3">
    <source>
        <dbReference type="SMART" id="SM00563"/>
    </source>
</evidence>
<sequence>MQSLLRSLIRGFVRLLFRLALKLEIEGLEHAPPGGPLIVIGNHFSIFEAPLLMLHLPYGDRVTWLAATELQDSRILKALIGLFNIIPIWRGQPDRAALHRASEWLAGGGVIGIMPEGGVDETLRHLTTAGVQTGLHGGPNSRLDAQLITPRPGAAYLAVRSGAPLLPAAFLGTENVMANVRRLRRTPVRMIIGPVFGPLTIDPALPKTERRARLDEMGHEMMRHMAALLPLENRGPYREQGGRGAGEQGSFH</sequence>
<dbReference type="Pfam" id="PF01553">
    <property type="entry name" value="Acyltransferase"/>
    <property type="match status" value="1"/>
</dbReference>
<name>A0A160T2R5_9CHLR</name>
<reference evidence="4" key="1">
    <citation type="submission" date="2016-01" db="EMBL/GenBank/DDBJ databases">
        <authorList>
            <person name="Mcilroy J.S."/>
            <person name="Karst M S."/>
            <person name="Albertsen M."/>
        </authorList>
    </citation>
    <scope>NUCLEOTIDE SEQUENCE</scope>
    <source>
        <strain evidence="4">Cfx-K</strain>
    </source>
</reference>
<dbReference type="GO" id="GO:0003841">
    <property type="term" value="F:1-acylglycerol-3-phosphate O-acyltransferase activity"/>
    <property type="evidence" value="ECO:0007669"/>
    <property type="project" value="TreeGrafter"/>
</dbReference>
<dbReference type="SUPFAM" id="SSF69593">
    <property type="entry name" value="Glycerol-3-phosphate (1)-acyltransferase"/>
    <property type="match status" value="1"/>
</dbReference>
<evidence type="ECO:0000313" key="4">
    <source>
        <dbReference type="EMBL" id="CUS04421.2"/>
    </source>
</evidence>
<dbReference type="AlphaFoldDB" id="A0A160T2R5"/>
<dbReference type="OrthoDB" id="9803035at2"/>
<feature type="domain" description="Phospholipid/glycerol acyltransferase" evidence="3">
    <location>
        <begin position="37"/>
        <end position="173"/>
    </location>
</feature>
<keyword evidence="1" id="KW-0808">Transferase</keyword>
<organism evidence="4 5">
    <name type="scientific">Candidatus Promineifilum breve</name>
    <dbReference type="NCBI Taxonomy" id="1806508"/>
    <lineage>
        <taxon>Bacteria</taxon>
        <taxon>Bacillati</taxon>
        <taxon>Chloroflexota</taxon>
        <taxon>Ardenticatenia</taxon>
        <taxon>Candidatus Promineifilales</taxon>
        <taxon>Candidatus Promineifilaceae</taxon>
        <taxon>Candidatus Promineifilum</taxon>
    </lineage>
</organism>
<dbReference type="CDD" id="cd07989">
    <property type="entry name" value="LPLAT_AGPAT-like"/>
    <property type="match status" value="1"/>
</dbReference>
<proteinExistence type="predicted"/>
<dbReference type="PANTHER" id="PTHR10434:SF11">
    <property type="entry name" value="1-ACYL-SN-GLYCEROL-3-PHOSPHATE ACYLTRANSFERASE"/>
    <property type="match status" value="1"/>
</dbReference>
<dbReference type="EMBL" id="LN890655">
    <property type="protein sequence ID" value="CUS04421.2"/>
    <property type="molecule type" value="Genomic_DNA"/>
</dbReference>
<keyword evidence="2 4" id="KW-0012">Acyltransferase</keyword>
<dbReference type="SMART" id="SM00563">
    <property type="entry name" value="PlsC"/>
    <property type="match status" value="1"/>
</dbReference>
<evidence type="ECO:0000256" key="1">
    <source>
        <dbReference type="ARBA" id="ARBA00022679"/>
    </source>
</evidence>
<gene>
    <name evidence="4" type="ORF">CFX0092_A2543</name>
</gene>
<dbReference type="Proteomes" id="UP000215027">
    <property type="component" value="Chromosome I"/>
</dbReference>
<evidence type="ECO:0000256" key="2">
    <source>
        <dbReference type="ARBA" id="ARBA00023315"/>
    </source>
</evidence>
<accession>A0A160T2R5</accession>
<protein>
    <submittedName>
        <fullName evidence="4">Phospholipid/glycerol acyltransferase</fullName>
    </submittedName>
</protein>
<keyword evidence="5" id="KW-1185">Reference proteome</keyword>
<dbReference type="KEGG" id="pbf:CFX0092_A2543"/>
<evidence type="ECO:0000313" key="5">
    <source>
        <dbReference type="Proteomes" id="UP000215027"/>
    </source>
</evidence>
<dbReference type="InterPro" id="IPR002123">
    <property type="entry name" value="Plipid/glycerol_acylTrfase"/>
</dbReference>
<dbReference type="PANTHER" id="PTHR10434">
    <property type="entry name" value="1-ACYL-SN-GLYCEROL-3-PHOSPHATE ACYLTRANSFERASE"/>
    <property type="match status" value="1"/>
</dbReference>
<dbReference type="RefSeq" id="WP_095043753.1">
    <property type="nucleotide sequence ID" value="NZ_LN890655.1"/>
</dbReference>